<evidence type="ECO:0000313" key="11">
    <source>
        <dbReference type="EMBL" id="MBC8530718.1"/>
    </source>
</evidence>
<dbReference type="Gene3D" id="3.30.70.360">
    <property type="match status" value="1"/>
</dbReference>
<dbReference type="Gene3D" id="3.40.630.10">
    <property type="entry name" value="Zn peptidases"/>
    <property type="match status" value="1"/>
</dbReference>
<dbReference type="InterPro" id="IPR001261">
    <property type="entry name" value="ArgE/DapE_CS"/>
</dbReference>
<dbReference type="PANTHER" id="PTHR42994">
    <property type="entry name" value="PEPTIDASE T"/>
    <property type="match status" value="1"/>
</dbReference>
<sequence>MIDPQRMLQKFMDYVRVDSESGNERAFAEVLLKDLGAFAGLSVEWAGGGEAAGSDAGNLYAYLPGTMQGEPILLCAHMDTVVPGRGIDPYVEDGFVKSRDGTILGGDDKAGITAILEALRAVLEEGLPHRPVELLFTVKEEVGLMGAKTFDISRVKSRLALSVDYVGSPGVMPIRGPGMMEIRAKIHGVPAHAGIAPEAGVSAIMVGAAAVSRMKLLRVDEETTANIGTFRAVGPTNIVSPEAEIVIEVRSRSKVKLAGHTNELVQALQSAADEYGARLECTVREGYVPYDIPGDDPQVVRVAEACRRAGVTPEFVSCGGGSDSNVFNAQGLVSFNIGSGMKDVHTTDESLSIAEFVSAARVLRELIL</sequence>
<keyword evidence="4" id="KW-0378">Hydrolase</keyword>
<organism evidence="11 12">
    <name type="scientific">Gehongia tenuis</name>
    <dbReference type="NCBI Taxonomy" id="2763655"/>
    <lineage>
        <taxon>Bacteria</taxon>
        <taxon>Bacillati</taxon>
        <taxon>Bacillota</taxon>
        <taxon>Clostridia</taxon>
        <taxon>Christensenellales</taxon>
        <taxon>Christensenellaceae</taxon>
        <taxon>Gehongia</taxon>
    </lineage>
</organism>
<dbReference type="RefSeq" id="WP_249314688.1">
    <property type="nucleotide sequence ID" value="NZ_JACRSR010000001.1"/>
</dbReference>
<dbReference type="EMBL" id="JACRSR010000001">
    <property type="protein sequence ID" value="MBC8530718.1"/>
    <property type="molecule type" value="Genomic_DNA"/>
</dbReference>
<comment type="cofactor">
    <cofactor evidence="9">
        <name>a divalent metal cation</name>
        <dbReference type="ChEBI" id="CHEBI:60240"/>
    </cofactor>
    <text evidence="9">Binds 2 divalent metal cations per subunit.</text>
</comment>
<keyword evidence="6" id="KW-0482">Metalloprotease</keyword>
<evidence type="ECO:0000256" key="8">
    <source>
        <dbReference type="PIRSR" id="PIRSR001123-1"/>
    </source>
</evidence>
<dbReference type="InterPro" id="IPR010162">
    <property type="entry name" value="PepT-like"/>
</dbReference>
<evidence type="ECO:0000256" key="9">
    <source>
        <dbReference type="PIRSR" id="PIRSR001123-2"/>
    </source>
</evidence>
<comment type="cofactor">
    <cofactor evidence="1">
        <name>Zn(2+)</name>
        <dbReference type="ChEBI" id="CHEBI:29105"/>
    </cofactor>
</comment>
<keyword evidence="5" id="KW-0862">Zinc</keyword>
<reference evidence="11" key="1">
    <citation type="submission" date="2020-08" db="EMBL/GenBank/DDBJ databases">
        <title>Genome public.</title>
        <authorList>
            <person name="Liu C."/>
            <person name="Sun Q."/>
        </authorList>
    </citation>
    <scope>NUCLEOTIDE SEQUENCE</scope>
    <source>
        <strain evidence="11">NSJ-53</strain>
    </source>
</reference>
<comment type="similarity">
    <text evidence="7">Belongs to the peptidase M42 family.</text>
</comment>
<dbReference type="PIRSF" id="PIRSF001123">
    <property type="entry name" value="PepA_GA"/>
    <property type="match status" value="1"/>
</dbReference>
<dbReference type="InterPro" id="IPR011650">
    <property type="entry name" value="Peptidase_M20_dimer"/>
</dbReference>
<evidence type="ECO:0000259" key="10">
    <source>
        <dbReference type="Pfam" id="PF07687"/>
    </source>
</evidence>
<feature type="domain" description="Peptidase M20 dimerisation" evidence="10">
    <location>
        <begin position="178"/>
        <end position="275"/>
    </location>
</feature>
<name>A0A926HP07_9FIRM</name>
<keyword evidence="2" id="KW-0645">Protease</keyword>
<dbReference type="GO" id="GO:0004177">
    <property type="term" value="F:aminopeptidase activity"/>
    <property type="evidence" value="ECO:0007669"/>
    <property type="project" value="UniProtKB-UniRule"/>
</dbReference>
<dbReference type="SUPFAM" id="SSF53187">
    <property type="entry name" value="Zn-dependent exopeptidases"/>
    <property type="match status" value="1"/>
</dbReference>
<evidence type="ECO:0000256" key="4">
    <source>
        <dbReference type="ARBA" id="ARBA00022801"/>
    </source>
</evidence>
<feature type="binding site" evidence="9">
    <location>
        <position position="141"/>
    </location>
    <ligand>
        <name>Zn(2+)</name>
        <dbReference type="ChEBI" id="CHEBI:29105"/>
        <label>2</label>
    </ligand>
</feature>
<evidence type="ECO:0000256" key="7">
    <source>
        <dbReference type="PIRNR" id="PIRNR001123"/>
    </source>
</evidence>
<dbReference type="GO" id="GO:0046872">
    <property type="term" value="F:metal ion binding"/>
    <property type="evidence" value="ECO:0007669"/>
    <property type="project" value="UniProtKB-UniRule"/>
</dbReference>
<comment type="caution">
    <text evidence="11">The sequence shown here is derived from an EMBL/GenBank/DDBJ whole genome shotgun (WGS) entry which is preliminary data.</text>
</comment>
<evidence type="ECO:0000313" key="12">
    <source>
        <dbReference type="Proteomes" id="UP000623172"/>
    </source>
</evidence>
<evidence type="ECO:0000256" key="3">
    <source>
        <dbReference type="ARBA" id="ARBA00022723"/>
    </source>
</evidence>
<dbReference type="Pfam" id="PF07687">
    <property type="entry name" value="M20_dimer"/>
    <property type="match status" value="1"/>
</dbReference>
<proteinExistence type="inferred from homology"/>
<dbReference type="SUPFAM" id="SSF55031">
    <property type="entry name" value="Bacterial exopeptidase dimerisation domain"/>
    <property type="match status" value="1"/>
</dbReference>
<dbReference type="NCBIfam" id="TIGR01883">
    <property type="entry name" value="PepT-like"/>
    <property type="match status" value="1"/>
</dbReference>
<feature type="binding site" evidence="9">
    <location>
        <position position="164"/>
    </location>
    <ligand>
        <name>Zn(2+)</name>
        <dbReference type="ChEBI" id="CHEBI:29105"/>
        <label>1</label>
    </ligand>
</feature>
<dbReference type="Proteomes" id="UP000623172">
    <property type="component" value="Unassembled WGS sequence"/>
</dbReference>
<keyword evidence="12" id="KW-1185">Reference proteome</keyword>
<dbReference type="InterPro" id="IPR008007">
    <property type="entry name" value="Peptidase_M42"/>
</dbReference>
<evidence type="ECO:0000256" key="5">
    <source>
        <dbReference type="ARBA" id="ARBA00022833"/>
    </source>
</evidence>
<evidence type="ECO:0000256" key="2">
    <source>
        <dbReference type="ARBA" id="ARBA00022670"/>
    </source>
</evidence>
<dbReference type="PROSITE" id="PS00758">
    <property type="entry name" value="ARGE_DAPE_CPG2_1"/>
    <property type="match status" value="1"/>
</dbReference>
<dbReference type="GO" id="GO:0008237">
    <property type="term" value="F:metallopeptidase activity"/>
    <property type="evidence" value="ECO:0007669"/>
    <property type="project" value="UniProtKB-KW"/>
</dbReference>
<dbReference type="GO" id="GO:0006508">
    <property type="term" value="P:proteolysis"/>
    <property type="evidence" value="ECO:0007669"/>
    <property type="project" value="UniProtKB-KW"/>
</dbReference>
<evidence type="ECO:0000256" key="6">
    <source>
        <dbReference type="ARBA" id="ARBA00023049"/>
    </source>
</evidence>
<gene>
    <name evidence="11" type="ORF">H8696_02530</name>
</gene>
<feature type="binding site" evidence="9">
    <location>
        <position position="107"/>
    </location>
    <ligand>
        <name>Zn(2+)</name>
        <dbReference type="ChEBI" id="CHEBI:29105"/>
        <label>1</label>
    </ligand>
</feature>
<accession>A0A926HP07</accession>
<feature type="binding site" evidence="9">
    <location>
        <position position="107"/>
    </location>
    <ligand>
        <name>Zn(2+)</name>
        <dbReference type="ChEBI" id="CHEBI:29105"/>
        <label>2</label>
    </ligand>
</feature>
<dbReference type="Pfam" id="PF01546">
    <property type="entry name" value="Peptidase_M20"/>
    <property type="match status" value="1"/>
</dbReference>
<feature type="active site" description="Proton acceptor" evidence="8">
    <location>
        <position position="140"/>
    </location>
</feature>
<keyword evidence="3 9" id="KW-0479">Metal-binding</keyword>
<dbReference type="InterPro" id="IPR002933">
    <property type="entry name" value="Peptidase_M20"/>
</dbReference>
<dbReference type="PANTHER" id="PTHR42994:SF2">
    <property type="entry name" value="PEPTIDASE"/>
    <property type="match status" value="1"/>
</dbReference>
<dbReference type="AlphaFoldDB" id="A0A926HP07"/>
<dbReference type="InterPro" id="IPR036264">
    <property type="entry name" value="Bact_exopeptidase_dim_dom"/>
</dbReference>
<evidence type="ECO:0000256" key="1">
    <source>
        <dbReference type="ARBA" id="ARBA00001947"/>
    </source>
</evidence>
<protein>
    <submittedName>
        <fullName evidence="11">M20/M25/M40 family metallo-hydrolase</fullName>
    </submittedName>
</protein>